<evidence type="ECO:0000256" key="2">
    <source>
        <dbReference type="ARBA" id="ARBA00007935"/>
    </source>
</evidence>
<feature type="transmembrane region" description="Helical" evidence="8">
    <location>
        <begin position="312"/>
        <end position="329"/>
    </location>
</feature>
<evidence type="ECO:0000256" key="5">
    <source>
        <dbReference type="ARBA" id="ARBA00022692"/>
    </source>
</evidence>
<evidence type="ECO:0000256" key="6">
    <source>
        <dbReference type="ARBA" id="ARBA00022989"/>
    </source>
</evidence>
<dbReference type="InterPro" id="IPR037294">
    <property type="entry name" value="ABC_BtuC-like"/>
</dbReference>
<organism evidence="9 10">
    <name type="scientific">Acinetobacter chinensis</name>
    <dbReference type="NCBI Taxonomy" id="2004650"/>
    <lineage>
        <taxon>Bacteria</taxon>
        <taxon>Pseudomonadati</taxon>
        <taxon>Pseudomonadota</taxon>
        <taxon>Gammaproteobacteria</taxon>
        <taxon>Moraxellales</taxon>
        <taxon>Moraxellaceae</taxon>
        <taxon>Acinetobacter</taxon>
    </lineage>
</organism>
<evidence type="ECO:0000256" key="1">
    <source>
        <dbReference type="ARBA" id="ARBA00004651"/>
    </source>
</evidence>
<dbReference type="GO" id="GO:0022857">
    <property type="term" value="F:transmembrane transporter activity"/>
    <property type="evidence" value="ECO:0007669"/>
    <property type="project" value="InterPro"/>
</dbReference>
<feature type="transmembrane region" description="Helical" evidence="8">
    <location>
        <begin position="68"/>
        <end position="86"/>
    </location>
</feature>
<feature type="transmembrane region" description="Helical" evidence="8">
    <location>
        <begin position="195"/>
        <end position="215"/>
    </location>
</feature>
<evidence type="ECO:0000313" key="9">
    <source>
        <dbReference type="EMBL" id="AXY57424.1"/>
    </source>
</evidence>
<evidence type="ECO:0000256" key="4">
    <source>
        <dbReference type="ARBA" id="ARBA00022475"/>
    </source>
</evidence>
<keyword evidence="7 8" id="KW-0472">Membrane</keyword>
<dbReference type="RefSeq" id="WP_087511907.1">
    <property type="nucleotide sequence ID" value="NZ_CP032134.1"/>
</dbReference>
<protein>
    <submittedName>
        <fullName evidence="9">Iron ABC transporter permease</fullName>
    </submittedName>
</protein>
<evidence type="ECO:0000313" key="10">
    <source>
        <dbReference type="Proteomes" id="UP000263753"/>
    </source>
</evidence>
<comment type="subcellular location">
    <subcellularLocation>
        <location evidence="1">Cell membrane</location>
        <topology evidence="1">Multi-pass membrane protein</topology>
    </subcellularLocation>
</comment>
<dbReference type="Gene3D" id="1.10.3470.10">
    <property type="entry name" value="ABC transporter involved in vitamin B12 uptake, BtuC"/>
    <property type="match status" value="1"/>
</dbReference>
<keyword evidence="4" id="KW-1003">Cell membrane</keyword>
<dbReference type="InterPro" id="IPR000522">
    <property type="entry name" value="ABC_transptr_permease_BtuC"/>
</dbReference>
<name>A0A3B7LZT7_9GAMM</name>
<feature type="transmembrane region" description="Helical" evidence="8">
    <location>
        <begin position="127"/>
        <end position="146"/>
    </location>
</feature>
<proteinExistence type="inferred from homology"/>
<evidence type="ECO:0000256" key="3">
    <source>
        <dbReference type="ARBA" id="ARBA00022448"/>
    </source>
</evidence>
<gene>
    <name evidence="9" type="ORF">CDG60_13125</name>
</gene>
<dbReference type="Pfam" id="PF01032">
    <property type="entry name" value="FecCD"/>
    <property type="match status" value="1"/>
</dbReference>
<keyword evidence="6 8" id="KW-1133">Transmembrane helix</keyword>
<dbReference type="EMBL" id="CP032134">
    <property type="protein sequence ID" value="AXY57424.1"/>
    <property type="molecule type" value="Genomic_DNA"/>
</dbReference>
<dbReference type="AlphaFoldDB" id="A0A3B7LZT7"/>
<evidence type="ECO:0000256" key="8">
    <source>
        <dbReference type="SAM" id="Phobius"/>
    </source>
</evidence>
<feature type="transmembrane region" description="Helical" evidence="8">
    <location>
        <begin position="152"/>
        <end position="174"/>
    </location>
</feature>
<feature type="transmembrane region" description="Helical" evidence="8">
    <location>
        <begin position="280"/>
        <end position="300"/>
    </location>
</feature>
<feature type="transmembrane region" description="Helical" evidence="8">
    <location>
        <begin position="14"/>
        <end position="34"/>
    </location>
</feature>
<feature type="transmembrane region" description="Helical" evidence="8">
    <location>
        <begin position="241"/>
        <end position="268"/>
    </location>
</feature>
<dbReference type="GO" id="GO:0005886">
    <property type="term" value="C:plasma membrane"/>
    <property type="evidence" value="ECO:0007669"/>
    <property type="project" value="UniProtKB-SubCell"/>
</dbReference>
<dbReference type="Proteomes" id="UP000263753">
    <property type="component" value="Chromosome"/>
</dbReference>
<feature type="transmembrane region" description="Helical" evidence="8">
    <location>
        <begin position="98"/>
        <end position="115"/>
    </location>
</feature>
<dbReference type="GO" id="GO:0033214">
    <property type="term" value="P:siderophore-iron import into cell"/>
    <property type="evidence" value="ECO:0007669"/>
    <property type="project" value="TreeGrafter"/>
</dbReference>
<sequence>MKEPYSFSIFNPPLISWLLLCVIALFLVLTSLMYGEIQLSPAELWSVAFDQAQPMHQLLIENIRLPRLLAGLLIGAALALSGLLLQLVTKNTLASPDIFGISDSAVLALAFTILLTNSHVMGEWWHALLGAVACIGIILIASGGIGTQGYRILVIGVGIATLMKASFDLILSTLPIMHSSSILVFSSGSLIGRSYSVLLPTSILILSLIFIITLWRRLFSVVVLPDTVIQSIGISLPALRFIMIVIAAFLAGTAVSIAGPIGFVAIAAPILSFKLFPADLFPLAPAMCIGALMVVAADLLGRTLLAPVEIPAGIISGMIGGPLLLWLLYNNSRNMSRK</sequence>
<dbReference type="SUPFAM" id="SSF81345">
    <property type="entry name" value="ABC transporter involved in vitamin B12 uptake, BtuC"/>
    <property type="match status" value="1"/>
</dbReference>
<accession>A0A3B7LZT7</accession>
<keyword evidence="5 8" id="KW-0812">Transmembrane</keyword>
<dbReference type="PANTHER" id="PTHR30472:SF24">
    <property type="entry name" value="FERRIC ENTEROBACTIN TRANSPORT SYSTEM PERMEASE PROTEIN FEPG"/>
    <property type="match status" value="1"/>
</dbReference>
<evidence type="ECO:0000256" key="7">
    <source>
        <dbReference type="ARBA" id="ARBA00023136"/>
    </source>
</evidence>
<reference evidence="10" key="1">
    <citation type="submission" date="2018-09" db="EMBL/GenBank/DDBJ databases">
        <title>The complete genome of Acinetobacter sp. strain WCHAc010005.</title>
        <authorList>
            <person name="Hu Y."/>
            <person name="Long H."/>
            <person name="Feng Y."/>
            <person name="Zong Z."/>
        </authorList>
    </citation>
    <scope>NUCLEOTIDE SEQUENCE [LARGE SCALE GENOMIC DNA]</scope>
    <source>
        <strain evidence="10">WCHAc010005</strain>
    </source>
</reference>
<keyword evidence="3" id="KW-0813">Transport</keyword>
<dbReference type="KEGG" id="achi:CDG60_13125"/>
<dbReference type="PANTHER" id="PTHR30472">
    <property type="entry name" value="FERRIC ENTEROBACTIN TRANSPORT SYSTEM PERMEASE PROTEIN"/>
    <property type="match status" value="1"/>
</dbReference>
<comment type="similarity">
    <text evidence="2">Belongs to the binding-protein-dependent transport system permease family. FecCD subfamily.</text>
</comment>